<comment type="similarity">
    <text evidence="2">Belongs to the autoinducer-2 exporter (AI-2E) (TC 2.A.86) family.</text>
</comment>
<dbReference type="GO" id="GO:0016020">
    <property type="term" value="C:membrane"/>
    <property type="evidence" value="ECO:0007669"/>
    <property type="project" value="UniProtKB-SubCell"/>
</dbReference>
<protein>
    <submittedName>
        <fullName evidence="7">AI-2E family transporter</fullName>
    </submittedName>
</protein>
<dbReference type="GO" id="GO:0055085">
    <property type="term" value="P:transmembrane transport"/>
    <property type="evidence" value="ECO:0007669"/>
    <property type="project" value="TreeGrafter"/>
</dbReference>
<name>A0A919Y1P3_9BACL</name>
<evidence type="ECO:0000256" key="5">
    <source>
        <dbReference type="ARBA" id="ARBA00023136"/>
    </source>
</evidence>
<evidence type="ECO:0000313" key="7">
    <source>
        <dbReference type="EMBL" id="GIO41723.1"/>
    </source>
</evidence>
<accession>A0A919Y1P3</accession>
<feature type="transmembrane region" description="Helical" evidence="6">
    <location>
        <begin position="234"/>
        <end position="259"/>
    </location>
</feature>
<comment type="caution">
    <text evidence="7">The sequence shown here is derived from an EMBL/GenBank/DDBJ whole genome shotgun (WGS) entry which is preliminary data.</text>
</comment>
<gene>
    <name evidence="7" type="ORF">J41TS4_14810</name>
</gene>
<dbReference type="RefSeq" id="WP_044478276.1">
    <property type="nucleotide sequence ID" value="NZ_BORS01000004.1"/>
</dbReference>
<feature type="transmembrane region" description="Helical" evidence="6">
    <location>
        <begin position="12"/>
        <end position="29"/>
    </location>
</feature>
<feature type="transmembrane region" description="Helical" evidence="6">
    <location>
        <begin position="206"/>
        <end position="228"/>
    </location>
</feature>
<dbReference type="PANTHER" id="PTHR21716">
    <property type="entry name" value="TRANSMEMBRANE PROTEIN"/>
    <property type="match status" value="1"/>
</dbReference>
<dbReference type="Pfam" id="PF01594">
    <property type="entry name" value="AI-2E_transport"/>
    <property type="match status" value="1"/>
</dbReference>
<keyword evidence="4 6" id="KW-1133">Transmembrane helix</keyword>
<dbReference type="PANTHER" id="PTHR21716:SF62">
    <property type="entry name" value="TRANSPORT PROTEIN YDBI-RELATED"/>
    <property type="match status" value="1"/>
</dbReference>
<sequence length="362" mass="41263">MAFFRELFQMPGFRRVIALVFAIIVLYYSRSMLNLFLITFILTYLINRLHNFTVRNVNRIFKINSVIVVLLIYAIMISLLVTAIYYYLPVFIAELTDLVNQVISFYDNPPTNLPDNILLNFLVDSLKDIDLSSYIDKGFTFLLSTLTNIGEWSLNLFVAIILSLFLLLEKEKVTNFTAKFKESRLSGLFLELEYFGKKFVHSFGKVIEVQFLIALVNAALSTTFLWIFGFPNLIALAIMIFLLGLIPVMGVVISLIPLCAIAFKIGGLIKIVYVLIMIAVVHAVEAYILNPKFMSNKTHLPIFYTFMILLVSEHFFGVWGLIVGVPIFMFLLDILEVPINVPERRLLSRKASPPPEQDNGTT</sequence>
<comment type="subcellular location">
    <subcellularLocation>
        <location evidence="1">Membrane</location>
        <topology evidence="1">Multi-pass membrane protein</topology>
    </subcellularLocation>
</comment>
<evidence type="ECO:0000256" key="6">
    <source>
        <dbReference type="SAM" id="Phobius"/>
    </source>
</evidence>
<evidence type="ECO:0000256" key="4">
    <source>
        <dbReference type="ARBA" id="ARBA00022989"/>
    </source>
</evidence>
<feature type="transmembrane region" description="Helical" evidence="6">
    <location>
        <begin position="302"/>
        <end position="335"/>
    </location>
</feature>
<dbReference type="Proteomes" id="UP000678895">
    <property type="component" value="Unassembled WGS sequence"/>
</dbReference>
<reference evidence="7" key="1">
    <citation type="submission" date="2021-03" db="EMBL/GenBank/DDBJ databases">
        <title>Antimicrobial resistance genes in bacteria isolated from Japanese honey, and their potential for conferring macrolide and lincosamide resistance in the American foulbrood pathogen Paenibacillus larvae.</title>
        <authorList>
            <person name="Okamoto M."/>
            <person name="Kumagai M."/>
            <person name="Kanamori H."/>
            <person name="Takamatsu D."/>
        </authorList>
    </citation>
    <scope>NUCLEOTIDE SEQUENCE</scope>
    <source>
        <strain evidence="7">J41TS4</strain>
    </source>
</reference>
<evidence type="ECO:0000256" key="3">
    <source>
        <dbReference type="ARBA" id="ARBA00022692"/>
    </source>
</evidence>
<keyword evidence="5 6" id="KW-0472">Membrane</keyword>
<organism evidence="7 8">
    <name type="scientific">Paenibacillus apis</name>
    <dbReference type="NCBI Taxonomy" id="1792174"/>
    <lineage>
        <taxon>Bacteria</taxon>
        <taxon>Bacillati</taxon>
        <taxon>Bacillota</taxon>
        <taxon>Bacilli</taxon>
        <taxon>Bacillales</taxon>
        <taxon>Paenibacillaceae</taxon>
        <taxon>Paenibacillus</taxon>
    </lineage>
</organism>
<dbReference type="InterPro" id="IPR002549">
    <property type="entry name" value="AI-2E-like"/>
</dbReference>
<keyword evidence="8" id="KW-1185">Reference proteome</keyword>
<dbReference type="AlphaFoldDB" id="A0A919Y1P3"/>
<feature type="transmembrane region" description="Helical" evidence="6">
    <location>
        <begin position="66"/>
        <end position="88"/>
    </location>
</feature>
<evidence type="ECO:0000313" key="8">
    <source>
        <dbReference type="Proteomes" id="UP000678895"/>
    </source>
</evidence>
<keyword evidence="3 6" id="KW-0812">Transmembrane</keyword>
<evidence type="ECO:0000256" key="2">
    <source>
        <dbReference type="ARBA" id="ARBA00009773"/>
    </source>
</evidence>
<feature type="transmembrane region" description="Helical" evidence="6">
    <location>
        <begin position="271"/>
        <end position="290"/>
    </location>
</feature>
<dbReference type="EMBL" id="BORS01000004">
    <property type="protein sequence ID" value="GIO41723.1"/>
    <property type="molecule type" value="Genomic_DNA"/>
</dbReference>
<feature type="transmembrane region" description="Helical" evidence="6">
    <location>
        <begin position="149"/>
        <end position="168"/>
    </location>
</feature>
<proteinExistence type="inferred from homology"/>
<evidence type="ECO:0000256" key="1">
    <source>
        <dbReference type="ARBA" id="ARBA00004141"/>
    </source>
</evidence>